<name>A0A426XTM6_ENSVE</name>
<evidence type="ECO:0000313" key="2">
    <source>
        <dbReference type="Proteomes" id="UP000287651"/>
    </source>
</evidence>
<comment type="caution">
    <text evidence="1">The sequence shown here is derived from an EMBL/GenBank/DDBJ whole genome shotgun (WGS) entry which is preliminary data.</text>
</comment>
<proteinExistence type="predicted"/>
<dbReference type="Proteomes" id="UP000287651">
    <property type="component" value="Unassembled WGS sequence"/>
</dbReference>
<protein>
    <submittedName>
        <fullName evidence="1">Uncharacterized protein</fullName>
    </submittedName>
</protein>
<dbReference type="AlphaFoldDB" id="A0A426XTM6"/>
<gene>
    <name evidence="1" type="ORF">B296_00028460</name>
</gene>
<sequence>MTIKQKSPTFGSFIHQRLGEIRGGRQSITSSKNNFLYHLWQRFILSHQHQSIKGHVSNKIGTYRKHILSKKIYICLYETI</sequence>
<accession>A0A426XTM6</accession>
<dbReference type="EMBL" id="AMZH03017565">
    <property type="protein sequence ID" value="RRT42819.1"/>
    <property type="molecule type" value="Genomic_DNA"/>
</dbReference>
<reference evidence="1 2" key="1">
    <citation type="journal article" date="2014" name="Agronomy (Basel)">
        <title>A Draft Genome Sequence for Ensete ventricosum, the Drought-Tolerant Tree Against Hunger.</title>
        <authorList>
            <person name="Harrison J."/>
            <person name="Moore K.A."/>
            <person name="Paszkiewicz K."/>
            <person name="Jones T."/>
            <person name="Grant M."/>
            <person name="Ambacheew D."/>
            <person name="Muzemil S."/>
            <person name="Studholme D.J."/>
        </authorList>
    </citation>
    <scope>NUCLEOTIDE SEQUENCE [LARGE SCALE GENOMIC DNA]</scope>
</reference>
<evidence type="ECO:0000313" key="1">
    <source>
        <dbReference type="EMBL" id="RRT42819.1"/>
    </source>
</evidence>
<organism evidence="1 2">
    <name type="scientific">Ensete ventricosum</name>
    <name type="common">Abyssinian banana</name>
    <name type="synonym">Musa ensete</name>
    <dbReference type="NCBI Taxonomy" id="4639"/>
    <lineage>
        <taxon>Eukaryota</taxon>
        <taxon>Viridiplantae</taxon>
        <taxon>Streptophyta</taxon>
        <taxon>Embryophyta</taxon>
        <taxon>Tracheophyta</taxon>
        <taxon>Spermatophyta</taxon>
        <taxon>Magnoliopsida</taxon>
        <taxon>Liliopsida</taxon>
        <taxon>Zingiberales</taxon>
        <taxon>Musaceae</taxon>
        <taxon>Ensete</taxon>
    </lineage>
</organism>